<feature type="compositionally biased region" description="Polar residues" evidence="1">
    <location>
        <begin position="81"/>
        <end position="95"/>
    </location>
</feature>
<dbReference type="InterPro" id="IPR052270">
    <property type="entry name" value="CACF_protein"/>
</dbReference>
<dbReference type="GO" id="GO:0019902">
    <property type="term" value="F:phosphatase binding"/>
    <property type="evidence" value="ECO:0007669"/>
    <property type="project" value="TreeGrafter"/>
</dbReference>
<protein>
    <recommendedName>
        <fullName evidence="2">Sfi1 spindle body domain-containing protein</fullName>
    </recommendedName>
</protein>
<feature type="domain" description="Sfi1 spindle body" evidence="2">
    <location>
        <begin position="1012"/>
        <end position="1278"/>
    </location>
</feature>
<dbReference type="Proteomes" id="UP001497497">
    <property type="component" value="Unassembled WGS sequence"/>
</dbReference>
<evidence type="ECO:0000256" key="1">
    <source>
        <dbReference type="SAM" id="MobiDB-lite"/>
    </source>
</evidence>
<feature type="domain" description="Sfi1 spindle body" evidence="2">
    <location>
        <begin position="807"/>
        <end position="999"/>
    </location>
</feature>
<evidence type="ECO:0000313" key="3">
    <source>
        <dbReference type="EMBL" id="CAL1533552.1"/>
    </source>
</evidence>
<organism evidence="3 4">
    <name type="scientific">Lymnaea stagnalis</name>
    <name type="common">Great pond snail</name>
    <name type="synonym">Helix stagnalis</name>
    <dbReference type="NCBI Taxonomy" id="6523"/>
    <lineage>
        <taxon>Eukaryota</taxon>
        <taxon>Metazoa</taxon>
        <taxon>Spiralia</taxon>
        <taxon>Lophotrochozoa</taxon>
        <taxon>Mollusca</taxon>
        <taxon>Gastropoda</taxon>
        <taxon>Heterobranchia</taxon>
        <taxon>Euthyneura</taxon>
        <taxon>Panpulmonata</taxon>
        <taxon>Hygrophila</taxon>
        <taxon>Lymnaeoidea</taxon>
        <taxon>Lymnaeidae</taxon>
        <taxon>Lymnaea</taxon>
    </lineage>
</organism>
<dbReference type="Pfam" id="PF08457">
    <property type="entry name" value="Sfi1"/>
    <property type="match status" value="2"/>
</dbReference>
<evidence type="ECO:0000313" key="4">
    <source>
        <dbReference type="Proteomes" id="UP001497497"/>
    </source>
</evidence>
<reference evidence="3 4" key="1">
    <citation type="submission" date="2024-04" db="EMBL/GenBank/DDBJ databases">
        <authorList>
            <consortium name="Genoscope - CEA"/>
            <person name="William W."/>
        </authorList>
    </citation>
    <scope>NUCLEOTIDE SEQUENCE [LARGE SCALE GENOMIC DNA]</scope>
</reference>
<feature type="region of interest" description="Disordered" evidence="1">
    <location>
        <begin position="401"/>
        <end position="486"/>
    </location>
</feature>
<gene>
    <name evidence="3" type="ORF">GSLYS_00007512001</name>
</gene>
<dbReference type="PANTHER" id="PTHR22028">
    <property type="entry name" value="SFI1 SPINDLE BODY DOMAIN-CONTAINING PROTEIN-RELATED"/>
    <property type="match status" value="1"/>
</dbReference>
<name>A0AAV2HJ87_LYMST</name>
<dbReference type="EMBL" id="CAXITT010000145">
    <property type="protein sequence ID" value="CAL1533552.1"/>
    <property type="molecule type" value="Genomic_DNA"/>
</dbReference>
<keyword evidence="4" id="KW-1185">Reference proteome</keyword>
<feature type="region of interest" description="Disordered" evidence="1">
    <location>
        <begin position="1"/>
        <end position="36"/>
    </location>
</feature>
<sequence>VPGFGNDEDIFVRDAKSSSSSGTKPSAVARQRETGNWANNAQVTADEFYSTVKRKQELRKMIQFIHRNQERVNSVPRLSSHLRNSSTEHSTGGERSSSDESEIYSQFQSSNDGKHSIHLKHVKPRYGLDVKPRSTNENKNVIKVITRNQPVRDTRTLEAKCSTPEEDSPRKILNKYLQDSPSNQEMSNRGTTSVRKTFVKELSDQLKKQRREKAGEDLIRRSHSAIDFVQRSKDNLRDSLPPSQRNSIKDSSRPQSAINWQNLKPIQGRSKTHLKGKRELRLEKFHVDGPRQSPLLRQVETLHKEVDERLASKENVAHYVRSVELSRLCADEGDDLGDLSDASTITNCDSSADDDEVGSGSNFKVNKPAPSFITSTPLKEVNRVHMDGGRKYDKRITFTKSGHAVKRPATQGHTNSKQLVTDGREANVDQFSDLPGHGMKATPRKMQTPDYTNRQSVKEARALDEDADEDDLETSPSPRPGSVGARTIARCGDADIVSRILKKMSSGSLRESPLPPSPSREMAYLNGHVVLHRNMITPIGRASPAESLLNHVDNPTMVRLLQMLYKADPATRQIIMVKVQYFKAWHLHVVSSREHRLKKKALATKSVTFRISRLLLRHFLCWQQRSAYNMKMRRATAMFRAHMLTKGFKALQWSVRQSRHRTEKLQAKLHSIMLKGTFFKWRTKSETRRRERLENAVKRWKQFVSETHKIRHMREVTERNVLVDVTRRWKKLYNKQRKRNLAFHYFRKTLLKHVIDNWKSYVKECKAKKETQATALTRYQTTLVRITFQTMKVVFSKSQKAKSHFRYHTLKEFFHEWKSVSQIFKDERTADELSSLRHWERKKMQQTLFHWCEQIKLRTAERKANFKICRKSFTTWLHIWRHNLTHRQDIEHALLRKKLHRALLTWRRNVVIVQQRQTLAVSLIESCHLRQTLKAWRTYTVSRVLLKKTANNHLKATQHRTLLSCFYKWKSSFLRRQEAENVKRIISENCARNFAARWREICHKRSLARLFENTQPQREHRLCRVYFSVWLSSLLKQHKENEKAEEKRKSLEQQDLRRKFVYWLMETKRRLKIKPIVQRREMESLTEVFASWKSFVMHKKKCKQNKAAFQQKILQKIFVSWKRQLSVCQIAKEIGNRISQGLLLALLEGWKFVIMRKRASRDFRNNHLLNTMFFTWKNRASSLYTHRVRMEEERENNMQLKKWSFTQWRQNVLSQKCWVDESIQKLLDRHNGSELVRFFTTWRRQLHSTLIARAYNKTQTYRFLATIFSAWHEVTDHAVSDAVQMFSERIGLVKANTQDCRSHIVSFYAEYNGNVHDTSDKGLTGNFSTPSLVLDNGRLVSDGEMNLDTDRYNLINGGLIASIEDHQAKCQRLKEMVTKAVIRLMH</sequence>
<proteinExistence type="predicted"/>
<feature type="non-terminal residue" evidence="3">
    <location>
        <position position="1"/>
    </location>
</feature>
<accession>A0AAV2HJ87</accession>
<evidence type="ECO:0000259" key="2">
    <source>
        <dbReference type="Pfam" id="PF08457"/>
    </source>
</evidence>
<comment type="caution">
    <text evidence="3">The sequence shown here is derived from an EMBL/GenBank/DDBJ whole genome shotgun (WGS) entry which is preliminary data.</text>
</comment>
<feature type="non-terminal residue" evidence="3">
    <location>
        <position position="1386"/>
    </location>
</feature>
<feature type="region of interest" description="Disordered" evidence="1">
    <location>
        <begin position="73"/>
        <end position="119"/>
    </location>
</feature>
<dbReference type="InterPro" id="IPR013665">
    <property type="entry name" value="Sfi1_dom"/>
</dbReference>
<feature type="region of interest" description="Disordered" evidence="1">
    <location>
        <begin position="230"/>
        <end position="256"/>
    </location>
</feature>
<dbReference type="PANTHER" id="PTHR22028:SF9">
    <property type="entry name" value="SFI1 SPINDLE BODY DOMAIN-CONTAINING PROTEIN"/>
    <property type="match status" value="1"/>
</dbReference>